<dbReference type="EMBL" id="BAOS01000013">
    <property type="protein sequence ID" value="GAX60700.1"/>
    <property type="molecule type" value="Genomic_DNA"/>
</dbReference>
<dbReference type="Pfam" id="PF01322">
    <property type="entry name" value="Cytochrom_C_2"/>
    <property type="match status" value="1"/>
</dbReference>
<accession>A0A286TXU2</accession>
<organism evidence="1 2">
    <name type="scientific">Candidatus Scalindua japonica</name>
    <dbReference type="NCBI Taxonomy" id="1284222"/>
    <lineage>
        <taxon>Bacteria</taxon>
        <taxon>Pseudomonadati</taxon>
        <taxon>Planctomycetota</taxon>
        <taxon>Candidatus Brocadiia</taxon>
        <taxon>Candidatus Brocadiales</taxon>
        <taxon>Candidatus Scalinduaceae</taxon>
        <taxon>Candidatus Scalindua</taxon>
    </lineage>
</organism>
<dbReference type="GO" id="GO:0005506">
    <property type="term" value="F:iron ion binding"/>
    <property type="evidence" value="ECO:0007669"/>
    <property type="project" value="InterPro"/>
</dbReference>
<dbReference type="GO" id="GO:0022900">
    <property type="term" value="P:electron transport chain"/>
    <property type="evidence" value="ECO:0007669"/>
    <property type="project" value="InterPro"/>
</dbReference>
<evidence type="ECO:0000313" key="1">
    <source>
        <dbReference type="EMBL" id="GAX60700.1"/>
    </source>
</evidence>
<dbReference type="SUPFAM" id="SSF47175">
    <property type="entry name" value="Cytochromes"/>
    <property type="match status" value="1"/>
</dbReference>
<dbReference type="RefSeq" id="WP_096894091.1">
    <property type="nucleotide sequence ID" value="NZ_BAOS01000013.1"/>
</dbReference>
<dbReference type="Proteomes" id="UP000218542">
    <property type="component" value="Unassembled WGS sequence"/>
</dbReference>
<dbReference type="GO" id="GO:0020037">
    <property type="term" value="F:heme binding"/>
    <property type="evidence" value="ECO:0007669"/>
    <property type="project" value="InterPro"/>
</dbReference>
<reference evidence="2" key="1">
    <citation type="journal article" date="2017" name="Environ. Microbiol. Rep.">
        <title>Genetic Diversity of Marine Anaerobic Ammonium-Oxidizing Bacteria as Revealed by Genomic and Proteomic Analyses of 'Candidatus Scalindua japonica'.</title>
        <authorList>
            <person name="Oshiki M."/>
            <person name="Mizuto K."/>
            <person name="Kimura Z."/>
            <person name="Kindaichi T."/>
            <person name="Satoh H."/>
            <person name="Okabe S."/>
        </authorList>
    </citation>
    <scope>NUCLEOTIDE SEQUENCE [LARGE SCALE GENOMIC DNA]</scope>
    <source>
        <strain evidence="2">husup-a2</strain>
    </source>
</reference>
<evidence type="ECO:0000313" key="2">
    <source>
        <dbReference type="Proteomes" id="UP000218542"/>
    </source>
</evidence>
<sequence>MKTIKKISITLLCILVITTSAISYVSKNRNVFGGEIDVHGSVVTRAIMGQIGLHMAEIMDAILKGDSATVTKEAKKIAEISGSIMNEFFPKDGQVGRKFKVSDKSMKEKFEKFVQIIFDNSRNMVATSKEGDLSGAYESFDDLFRNACLACHKTTRDDWLDLVP</sequence>
<comment type="caution">
    <text evidence="1">The sequence shown here is derived from an EMBL/GenBank/DDBJ whole genome shotgun (WGS) entry which is preliminary data.</text>
</comment>
<protein>
    <submittedName>
        <fullName evidence="1">Enoyl-CoA hydratase/carnithine racemase</fullName>
    </submittedName>
</protein>
<proteinExistence type="predicted"/>
<dbReference type="InterPro" id="IPR002321">
    <property type="entry name" value="Cyt_c_II"/>
</dbReference>
<dbReference type="AlphaFoldDB" id="A0A286TXU2"/>
<dbReference type="GO" id="GO:0009055">
    <property type="term" value="F:electron transfer activity"/>
    <property type="evidence" value="ECO:0007669"/>
    <property type="project" value="InterPro"/>
</dbReference>
<dbReference type="InterPro" id="IPR010980">
    <property type="entry name" value="Cyt_c/b562"/>
</dbReference>
<dbReference type="Gene3D" id="1.20.120.10">
    <property type="entry name" value="Cytochrome c/b562"/>
    <property type="match status" value="1"/>
</dbReference>
<name>A0A286TXU2_9BACT</name>
<dbReference type="OrthoDB" id="1430833at2"/>
<gene>
    <name evidence="1" type="ORF">SCALIN_C13_0217</name>
</gene>
<keyword evidence="2" id="KW-1185">Reference proteome</keyword>